<dbReference type="EMBL" id="GBRH01175702">
    <property type="protein sequence ID" value="JAE22194.1"/>
    <property type="molecule type" value="Transcribed_RNA"/>
</dbReference>
<organism evidence="1">
    <name type="scientific">Arundo donax</name>
    <name type="common">Giant reed</name>
    <name type="synonym">Donax arundinaceus</name>
    <dbReference type="NCBI Taxonomy" id="35708"/>
    <lineage>
        <taxon>Eukaryota</taxon>
        <taxon>Viridiplantae</taxon>
        <taxon>Streptophyta</taxon>
        <taxon>Embryophyta</taxon>
        <taxon>Tracheophyta</taxon>
        <taxon>Spermatophyta</taxon>
        <taxon>Magnoliopsida</taxon>
        <taxon>Liliopsida</taxon>
        <taxon>Poales</taxon>
        <taxon>Poaceae</taxon>
        <taxon>PACMAD clade</taxon>
        <taxon>Arundinoideae</taxon>
        <taxon>Arundineae</taxon>
        <taxon>Arundo</taxon>
    </lineage>
</organism>
<name>A0A0A9GFJ7_ARUDO</name>
<reference evidence="1" key="2">
    <citation type="journal article" date="2015" name="Data Brief">
        <title>Shoot transcriptome of the giant reed, Arundo donax.</title>
        <authorList>
            <person name="Barrero R.A."/>
            <person name="Guerrero F.D."/>
            <person name="Moolhuijzen P."/>
            <person name="Goolsby J.A."/>
            <person name="Tidwell J."/>
            <person name="Bellgard S.E."/>
            <person name="Bellgard M.I."/>
        </authorList>
    </citation>
    <scope>NUCLEOTIDE SEQUENCE</scope>
    <source>
        <tissue evidence="1">Shoot tissue taken approximately 20 cm above the soil surface</tissue>
    </source>
</reference>
<sequence>MKNFLMNALTVPLQDIALIGYHQQ</sequence>
<protein>
    <submittedName>
        <fullName evidence="1">Uncharacterized protein</fullName>
    </submittedName>
</protein>
<evidence type="ECO:0000313" key="1">
    <source>
        <dbReference type="EMBL" id="JAE22194.1"/>
    </source>
</evidence>
<dbReference type="AlphaFoldDB" id="A0A0A9GFJ7"/>
<proteinExistence type="predicted"/>
<reference evidence="1" key="1">
    <citation type="submission" date="2014-09" db="EMBL/GenBank/DDBJ databases">
        <authorList>
            <person name="Magalhaes I.L.F."/>
            <person name="Oliveira U."/>
            <person name="Santos F.R."/>
            <person name="Vidigal T.H.D.A."/>
            <person name="Brescovit A.D."/>
            <person name="Santos A.J."/>
        </authorList>
    </citation>
    <scope>NUCLEOTIDE SEQUENCE</scope>
    <source>
        <tissue evidence="1">Shoot tissue taken approximately 20 cm above the soil surface</tissue>
    </source>
</reference>
<accession>A0A0A9GFJ7</accession>